<comment type="caution">
    <text evidence="7">The sequence shown here is derived from an EMBL/GenBank/DDBJ whole genome shotgun (WGS) entry which is preliminary data.</text>
</comment>
<dbReference type="SUPFAM" id="SSF52467">
    <property type="entry name" value="DHS-like NAD/FAD-binding domain"/>
    <property type="match status" value="1"/>
</dbReference>
<dbReference type="PANTHER" id="PTHR18968:SF13">
    <property type="entry name" value="ACETOLACTATE SYNTHASE CATALYTIC SUBUNIT, MITOCHONDRIAL"/>
    <property type="match status" value="1"/>
</dbReference>
<dbReference type="SUPFAM" id="SSF52518">
    <property type="entry name" value="Thiamin diphosphate-binding fold (THDP-binding)"/>
    <property type="match status" value="2"/>
</dbReference>
<dbReference type="RefSeq" id="WP_344017945.1">
    <property type="nucleotide sequence ID" value="NZ_BAAAJK010000001.1"/>
</dbReference>
<name>A0ABP4I423_9PSEU</name>
<dbReference type="InterPro" id="IPR011766">
    <property type="entry name" value="TPP_enzyme_TPP-bd"/>
</dbReference>
<dbReference type="Pfam" id="PF02776">
    <property type="entry name" value="TPP_enzyme_N"/>
    <property type="match status" value="1"/>
</dbReference>
<proteinExistence type="inferred from homology"/>
<keyword evidence="2 3" id="KW-0786">Thiamine pyrophosphate</keyword>
<sequence>MTSYTGGDAVADTLAEIGVRHVFVVASVHNLPMLDAIRRRTGIAVIMMRHEQAAVHAADAYHRVTGRLGVAVASTGPGAANAVGGLFEAMSAGTSVLMITGQNERRYAWRQMGSLHDAPRQTEMLSAVTRATWLADLPGRLRDDLLRAAERARTPVPGPVALEIPIDVQYGPVPEPGPAGFIPAPPGTANPDAVARVAALLHSAQRPLVVAGGGVLRSGAASELLRLCESAGAPVLTSVEGRGAIPEDHPLSLGATATSEPMRELIAGSDLVIAVGTHFRETWTARWTLPIPARLVHVDADPQVFGRVYAPEIAIAGDAREVLAAVLTAFGGGTAVRRERWCAAAAEAARRTREILLQRIGPDHRAVMEALRAALPAGSPVVRDSTIPAYTWGDVLLPILEPGTSLRPVSAAIGPSLPLAIGAAVGTGERTVVICGDGGFMLSAGELAVLAQEQLPITVCVFDDACYSVLKGIQEATFEGPAAYVDLAGPDFVALARSFGIPAGAATSAEEFEARLAESVDTPGPYLIEVDLTRLAPIRVPYVSGAPEQL</sequence>
<gene>
    <name evidence="7" type="ORF">GCM10009613_05230</name>
</gene>
<accession>A0ABP4I423</accession>
<dbReference type="InterPro" id="IPR012000">
    <property type="entry name" value="Thiamin_PyroP_enz_cen_dom"/>
</dbReference>
<dbReference type="Proteomes" id="UP001501414">
    <property type="component" value="Unassembled WGS sequence"/>
</dbReference>
<dbReference type="Gene3D" id="3.40.50.970">
    <property type="match status" value="2"/>
</dbReference>
<dbReference type="Gene3D" id="3.40.50.1220">
    <property type="entry name" value="TPP-binding domain"/>
    <property type="match status" value="1"/>
</dbReference>
<feature type="domain" description="Thiamine pyrophosphate enzyme N-terminal TPP-binding" evidence="6">
    <location>
        <begin position="5"/>
        <end position="112"/>
    </location>
</feature>
<evidence type="ECO:0000256" key="1">
    <source>
        <dbReference type="ARBA" id="ARBA00007812"/>
    </source>
</evidence>
<dbReference type="PANTHER" id="PTHR18968">
    <property type="entry name" value="THIAMINE PYROPHOSPHATE ENZYMES"/>
    <property type="match status" value="1"/>
</dbReference>
<reference evidence="8" key="1">
    <citation type="journal article" date="2019" name="Int. J. Syst. Evol. Microbiol.">
        <title>The Global Catalogue of Microorganisms (GCM) 10K type strain sequencing project: providing services to taxonomists for standard genome sequencing and annotation.</title>
        <authorList>
            <consortium name="The Broad Institute Genomics Platform"/>
            <consortium name="The Broad Institute Genome Sequencing Center for Infectious Disease"/>
            <person name="Wu L."/>
            <person name="Ma J."/>
        </authorList>
    </citation>
    <scope>NUCLEOTIDE SEQUENCE [LARGE SCALE GENOMIC DNA]</scope>
    <source>
        <strain evidence="8">JCM 11896</strain>
    </source>
</reference>
<dbReference type="Pfam" id="PF00205">
    <property type="entry name" value="TPP_enzyme_M"/>
    <property type="match status" value="1"/>
</dbReference>
<evidence type="ECO:0000313" key="7">
    <source>
        <dbReference type="EMBL" id="GAA1380607.1"/>
    </source>
</evidence>
<feature type="domain" description="Thiamine pyrophosphate enzyme central" evidence="4">
    <location>
        <begin position="194"/>
        <end position="325"/>
    </location>
</feature>
<dbReference type="EMBL" id="BAAAJK010000001">
    <property type="protein sequence ID" value="GAA1380607.1"/>
    <property type="molecule type" value="Genomic_DNA"/>
</dbReference>
<evidence type="ECO:0000256" key="3">
    <source>
        <dbReference type="RuleBase" id="RU362132"/>
    </source>
</evidence>
<keyword evidence="8" id="KW-1185">Reference proteome</keyword>
<evidence type="ECO:0000259" key="6">
    <source>
        <dbReference type="Pfam" id="PF02776"/>
    </source>
</evidence>
<feature type="domain" description="Thiamine pyrophosphate enzyme TPP-binding" evidence="5">
    <location>
        <begin position="397"/>
        <end position="530"/>
    </location>
</feature>
<evidence type="ECO:0000256" key="2">
    <source>
        <dbReference type="ARBA" id="ARBA00023052"/>
    </source>
</evidence>
<organism evidence="7 8">
    <name type="scientific">Pseudonocardia kongjuensis</name>
    <dbReference type="NCBI Taxonomy" id="102227"/>
    <lineage>
        <taxon>Bacteria</taxon>
        <taxon>Bacillati</taxon>
        <taxon>Actinomycetota</taxon>
        <taxon>Actinomycetes</taxon>
        <taxon>Pseudonocardiales</taxon>
        <taxon>Pseudonocardiaceae</taxon>
        <taxon>Pseudonocardia</taxon>
    </lineage>
</organism>
<dbReference type="CDD" id="cd07035">
    <property type="entry name" value="TPP_PYR_POX_like"/>
    <property type="match status" value="1"/>
</dbReference>
<protein>
    <submittedName>
        <fullName evidence="7">Thiamine pyrophosphate-binding protein</fullName>
    </submittedName>
</protein>
<dbReference type="InterPro" id="IPR029061">
    <property type="entry name" value="THDP-binding"/>
</dbReference>
<dbReference type="NCBIfam" id="NF005470">
    <property type="entry name" value="PRK07064.1"/>
    <property type="match status" value="1"/>
</dbReference>
<dbReference type="InterPro" id="IPR045229">
    <property type="entry name" value="TPP_enz"/>
</dbReference>
<evidence type="ECO:0000313" key="8">
    <source>
        <dbReference type="Proteomes" id="UP001501414"/>
    </source>
</evidence>
<dbReference type="Pfam" id="PF02775">
    <property type="entry name" value="TPP_enzyme_C"/>
    <property type="match status" value="1"/>
</dbReference>
<dbReference type="CDD" id="cd00568">
    <property type="entry name" value="TPP_enzymes"/>
    <property type="match status" value="1"/>
</dbReference>
<dbReference type="InterPro" id="IPR029035">
    <property type="entry name" value="DHS-like_NAD/FAD-binding_dom"/>
</dbReference>
<evidence type="ECO:0000259" key="4">
    <source>
        <dbReference type="Pfam" id="PF00205"/>
    </source>
</evidence>
<evidence type="ECO:0000259" key="5">
    <source>
        <dbReference type="Pfam" id="PF02775"/>
    </source>
</evidence>
<dbReference type="InterPro" id="IPR012001">
    <property type="entry name" value="Thiamin_PyroP_enz_TPP-bd_dom"/>
</dbReference>
<comment type="similarity">
    <text evidence="1 3">Belongs to the TPP enzyme family.</text>
</comment>